<keyword evidence="8" id="KW-1185">Reference proteome</keyword>
<organism evidence="7 8">
    <name type="scientific">Amniculicola lignicola CBS 123094</name>
    <dbReference type="NCBI Taxonomy" id="1392246"/>
    <lineage>
        <taxon>Eukaryota</taxon>
        <taxon>Fungi</taxon>
        <taxon>Dikarya</taxon>
        <taxon>Ascomycota</taxon>
        <taxon>Pezizomycotina</taxon>
        <taxon>Dothideomycetes</taxon>
        <taxon>Pleosporomycetidae</taxon>
        <taxon>Pleosporales</taxon>
        <taxon>Amniculicolaceae</taxon>
        <taxon>Amniculicola</taxon>
    </lineage>
</organism>
<dbReference type="GO" id="GO:0005886">
    <property type="term" value="C:plasma membrane"/>
    <property type="evidence" value="ECO:0007669"/>
    <property type="project" value="TreeGrafter"/>
</dbReference>
<dbReference type="Pfam" id="PF01284">
    <property type="entry name" value="MARVEL"/>
    <property type="match status" value="1"/>
</dbReference>
<dbReference type="InterPro" id="IPR008253">
    <property type="entry name" value="Marvel"/>
</dbReference>
<keyword evidence="2 5" id="KW-0812">Transmembrane</keyword>
<name>A0A6A5WST6_9PLEO</name>
<accession>A0A6A5WST6</accession>
<evidence type="ECO:0000256" key="3">
    <source>
        <dbReference type="ARBA" id="ARBA00022989"/>
    </source>
</evidence>
<evidence type="ECO:0000259" key="6">
    <source>
        <dbReference type="Pfam" id="PF01284"/>
    </source>
</evidence>
<evidence type="ECO:0000313" key="7">
    <source>
        <dbReference type="EMBL" id="KAF2000626.1"/>
    </source>
</evidence>
<evidence type="ECO:0000256" key="5">
    <source>
        <dbReference type="SAM" id="Phobius"/>
    </source>
</evidence>
<dbReference type="GO" id="GO:0032126">
    <property type="term" value="C:eisosome"/>
    <property type="evidence" value="ECO:0007669"/>
    <property type="project" value="TreeGrafter"/>
</dbReference>
<proteinExistence type="predicted"/>
<evidence type="ECO:0000256" key="4">
    <source>
        <dbReference type="ARBA" id="ARBA00023136"/>
    </source>
</evidence>
<reference evidence="7" key="1">
    <citation type="journal article" date="2020" name="Stud. Mycol.">
        <title>101 Dothideomycetes genomes: a test case for predicting lifestyles and emergence of pathogens.</title>
        <authorList>
            <person name="Haridas S."/>
            <person name="Albert R."/>
            <person name="Binder M."/>
            <person name="Bloem J."/>
            <person name="Labutti K."/>
            <person name="Salamov A."/>
            <person name="Andreopoulos B."/>
            <person name="Baker S."/>
            <person name="Barry K."/>
            <person name="Bills G."/>
            <person name="Bluhm B."/>
            <person name="Cannon C."/>
            <person name="Castanera R."/>
            <person name="Culley D."/>
            <person name="Daum C."/>
            <person name="Ezra D."/>
            <person name="Gonzalez J."/>
            <person name="Henrissat B."/>
            <person name="Kuo A."/>
            <person name="Liang C."/>
            <person name="Lipzen A."/>
            <person name="Lutzoni F."/>
            <person name="Magnuson J."/>
            <person name="Mondo S."/>
            <person name="Nolan M."/>
            <person name="Ohm R."/>
            <person name="Pangilinan J."/>
            <person name="Park H.-J."/>
            <person name="Ramirez L."/>
            <person name="Alfaro M."/>
            <person name="Sun H."/>
            <person name="Tritt A."/>
            <person name="Yoshinaga Y."/>
            <person name="Zwiers L.-H."/>
            <person name="Turgeon B."/>
            <person name="Goodwin S."/>
            <person name="Spatafora J."/>
            <person name="Crous P."/>
            <person name="Grigoriev I."/>
        </authorList>
    </citation>
    <scope>NUCLEOTIDE SEQUENCE</scope>
    <source>
        <strain evidence="7">CBS 123094</strain>
    </source>
</reference>
<gene>
    <name evidence="7" type="ORF">P154DRAFT_378843</name>
</gene>
<evidence type="ECO:0000256" key="2">
    <source>
        <dbReference type="ARBA" id="ARBA00022692"/>
    </source>
</evidence>
<feature type="transmembrane region" description="Helical" evidence="5">
    <location>
        <begin position="77"/>
        <end position="103"/>
    </location>
</feature>
<dbReference type="OrthoDB" id="5423111at2759"/>
<feature type="transmembrane region" description="Helical" evidence="5">
    <location>
        <begin position="47"/>
        <end position="65"/>
    </location>
</feature>
<evidence type="ECO:0000256" key="1">
    <source>
        <dbReference type="ARBA" id="ARBA00004141"/>
    </source>
</evidence>
<dbReference type="InterPro" id="IPR052649">
    <property type="entry name" value="NCE102-like"/>
</dbReference>
<dbReference type="Proteomes" id="UP000799779">
    <property type="component" value="Unassembled WGS sequence"/>
</dbReference>
<dbReference type="EMBL" id="ML977588">
    <property type="protein sequence ID" value="KAF2000626.1"/>
    <property type="molecule type" value="Genomic_DNA"/>
</dbReference>
<protein>
    <recommendedName>
        <fullName evidence="6">MARVEL domain-containing protein</fullName>
    </recommendedName>
</protein>
<comment type="subcellular location">
    <subcellularLocation>
        <location evidence="1">Membrane</location>
        <topology evidence="1">Multi-pass membrane protein</topology>
    </subcellularLocation>
</comment>
<feature type="non-terminal residue" evidence="7">
    <location>
        <position position="158"/>
    </location>
</feature>
<keyword evidence="3 5" id="KW-1133">Transmembrane helix</keyword>
<dbReference type="AlphaFoldDB" id="A0A6A5WST6"/>
<dbReference type="PANTHER" id="PTHR28165">
    <property type="entry name" value="NON-CLASSICAL EXPORT PROTEIN 2-RELATED"/>
    <property type="match status" value="1"/>
</dbReference>
<evidence type="ECO:0000313" key="8">
    <source>
        <dbReference type="Proteomes" id="UP000799779"/>
    </source>
</evidence>
<dbReference type="GO" id="GO:0070941">
    <property type="term" value="P:eisosome assembly"/>
    <property type="evidence" value="ECO:0007669"/>
    <property type="project" value="TreeGrafter"/>
</dbReference>
<feature type="domain" description="MARVEL" evidence="6">
    <location>
        <begin position="7"/>
        <end position="153"/>
    </location>
</feature>
<dbReference type="GO" id="GO:0072659">
    <property type="term" value="P:protein localization to plasma membrane"/>
    <property type="evidence" value="ECO:0007669"/>
    <property type="project" value="TreeGrafter"/>
</dbReference>
<keyword evidence="4 5" id="KW-0472">Membrane</keyword>
<dbReference type="PANTHER" id="PTHR28165:SF1">
    <property type="entry name" value="NON-CLASSICAL EXPORT PROTEIN 2-RELATED"/>
    <property type="match status" value="1"/>
</dbReference>
<sequence>MISKSIALMFRLAQVLCATAVMALIGHMLSTSYYNQIPRKSGNAPEVNFTMFLSVFSLLSMLFLGPASWKYFTDQTIFQVATLIDGLNFIFYLADGIALAAALQVHSCSNKVYTTGNKITQTSPNTKLRCQEAQAATAFVWVLMVLFAITTVFSLSMT</sequence>
<feature type="transmembrane region" description="Helical" evidence="5">
    <location>
        <begin position="133"/>
        <end position="155"/>
    </location>
</feature>